<sequence>MHPLVKEVLYTEEQIKERIKELGKEISEYYIENNQSNDAVIMLGLLRGCITFMGNFLTTFTPECEIDFMTVSSYSGTESSGKLKITQDVKTSLKDRTVLIVEDIIDTGLTLEFVKDYLYSQGARDVKVVVLFDKPGSRKNNIQADWRGFSIKNDFVIGFGFDIDNKLRNLPYVGICDTDKLKDWKW</sequence>
<comment type="similarity">
    <text evidence="5 15">Belongs to the purine/pyrimidine phosphoribosyltransferase family.</text>
</comment>
<comment type="subcellular location">
    <subcellularLocation>
        <location evidence="2 15">Cytoplasm</location>
    </subcellularLocation>
</comment>
<dbReference type="GO" id="GO:0032263">
    <property type="term" value="P:GMP salvage"/>
    <property type="evidence" value="ECO:0007669"/>
    <property type="project" value="TreeGrafter"/>
</dbReference>
<dbReference type="NCBIfam" id="TIGR01203">
    <property type="entry name" value="HGPRTase"/>
    <property type="match status" value="1"/>
</dbReference>
<dbReference type="CDD" id="cd06223">
    <property type="entry name" value="PRTases_typeI"/>
    <property type="match status" value="1"/>
</dbReference>
<evidence type="ECO:0000256" key="14">
    <source>
        <dbReference type="ARBA" id="ARBA00049402"/>
    </source>
</evidence>
<gene>
    <name evidence="17" type="primary">hprT</name>
    <name evidence="17" type="ORF">SHELI_v1c05940</name>
</gene>
<dbReference type="AlphaFoldDB" id="A0A1B3SKV1"/>
<comment type="pathway">
    <text evidence="4">Purine metabolism; GMP biosynthesis via salvage pathway; GMP from guanine: step 1/1.</text>
</comment>
<evidence type="ECO:0000313" key="18">
    <source>
        <dbReference type="Proteomes" id="UP000094378"/>
    </source>
</evidence>
<evidence type="ECO:0000256" key="11">
    <source>
        <dbReference type="ARBA" id="ARBA00022741"/>
    </source>
</evidence>
<evidence type="ECO:0000256" key="15">
    <source>
        <dbReference type="RuleBase" id="RU364099"/>
    </source>
</evidence>
<dbReference type="GO" id="GO:0005829">
    <property type="term" value="C:cytosol"/>
    <property type="evidence" value="ECO:0007669"/>
    <property type="project" value="TreeGrafter"/>
</dbReference>
<evidence type="ECO:0000256" key="12">
    <source>
        <dbReference type="ARBA" id="ARBA00022842"/>
    </source>
</evidence>
<protein>
    <recommendedName>
        <fullName evidence="15">Hypoxanthine phosphoribosyltransferase</fullName>
        <ecNumber evidence="15">2.4.2.8</ecNumber>
    </recommendedName>
</protein>
<dbReference type="SUPFAM" id="SSF53271">
    <property type="entry name" value="PRTase-like"/>
    <property type="match status" value="1"/>
</dbReference>
<keyword evidence="8 15" id="KW-0808">Transferase</keyword>
<dbReference type="GO" id="GO:0000287">
    <property type="term" value="F:magnesium ion binding"/>
    <property type="evidence" value="ECO:0007669"/>
    <property type="project" value="TreeGrafter"/>
</dbReference>
<dbReference type="GO" id="GO:0046100">
    <property type="term" value="P:hypoxanthine metabolic process"/>
    <property type="evidence" value="ECO:0007669"/>
    <property type="project" value="TreeGrafter"/>
</dbReference>
<dbReference type="InterPro" id="IPR000836">
    <property type="entry name" value="PRTase_dom"/>
</dbReference>
<evidence type="ECO:0000256" key="1">
    <source>
        <dbReference type="ARBA" id="ARBA00001946"/>
    </source>
</evidence>
<keyword evidence="6 15" id="KW-0963">Cytoplasm</keyword>
<dbReference type="Pfam" id="PF00156">
    <property type="entry name" value="Pribosyltran"/>
    <property type="match status" value="1"/>
</dbReference>
<comment type="catalytic activity">
    <reaction evidence="13">
        <text>GMP + diphosphate = guanine + 5-phospho-alpha-D-ribose 1-diphosphate</text>
        <dbReference type="Rhea" id="RHEA:25424"/>
        <dbReference type="ChEBI" id="CHEBI:16235"/>
        <dbReference type="ChEBI" id="CHEBI:33019"/>
        <dbReference type="ChEBI" id="CHEBI:58017"/>
        <dbReference type="ChEBI" id="CHEBI:58115"/>
        <dbReference type="EC" id="2.4.2.8"/>
    </reaction>
    <physiologicalReaction direction="right-to-left" evidence="13">
        <dbReference type="Rhea" id="RHEA:25426"/>
    </physiologicalReaction>
</comment>
<dbReference type="GO" id="GO:0032264">
    <property type="term" value="P:IMP salvage"/>
    <property type="evidence" value="ECO:0007669"/>
    <property type="project" value="UniProtKB-UniPathway"/>
</dbReference>
<dbReference type="EC" id="2.4.2.8" evidence="15"/>
<evidence type="ECO:0000256" key="10">
    <source>
        <dbReference type="ARBA" id="ARBA00022726"/>
    </source>
</evidence>
<dbReference type="GO" id="GO:0006166">
    <property type="term" value="P:purine ribonucleoside salvage"/>
    <property type="evidence" value="ECO:0007669"/>
    <property type="project" value="UniProtKB-KW"/>
</dbReference>
<comment type="pathway">
    <text evidence="3 15">Purine metabolism; IMP biosynthesis via salvage pathway; IMP from hypoxanthine: step 1/1.</text>
</comment>
<dbReference type="InterPro" id="IPR029057">
    <property type="entry name" value="PRTase-like"/>
</dbReference>
<dbReference type="GO" id="GO:0004422">
    <property type="term" value="F:hypoxanthine phosphoribosyltransferase activity"/>
    <property type="evidence" value="ECO:0007669"/>
    <property type="project" value="InterPro"/>
</dbReference>
<name>A0A1B3SKV1_9MOLU</name>
<dbReference type="EMBL" id="CP017015">
    <property type="protein sequence ID" value="AOG60545.1"/>
    <property type="molecule type" value="Genomic_DNA"/>
</dbReference>
<evidence type="ECO:0000256" key="3">
    <source>
        <dbReference type="ARBA" id="ARBA00004669"/>
    </source>
</evidence>
<reference evidence="17 18" key="1">
    <citation type="submission" date="2016-08" db="EMBL/GenBank/DDBJ databases">
        <title>Complete genome sequence of Spiroplasma helicoides TABS-2 (DSM 22551).</title>
        <authorList>
            <person name="Shen W.-Y."/>
            <person name="Lo W.-S."/>
            <person name="Lai Y.-C."/>
            <person name="Kuo C.-H."/>
        </authorList>
    </citation>
    <scope>NUCLEOTIDE SEQUENCE [LARGE SCALE GENOMIC DNA]</scope>
    <source>
        <strain evidence="17 18">TABS-2</strain>
    </source>
</reference>
<dbReference type="OrthoDB" id="9802824at2"/>
<evidence type="ECO:0000256" key="2">
    <source>
        <dbReference type="ARBA" id="ARBA00004496"/>
    </source>
</evidence>
<evidence type="ECO:0000256" key="7">
    <source>
        <dbReference type="ARBA" id="ARBA00022676"/>
    </source>
</evidence>
<dbReference type="PANTHER" id="PTHR43340">
    <property type="entry name" value="HYPOXANTHINE-GUANINE PHOSPHORIBOSYLTRANSFERASE"/>
    <property type="match status" value="1"/>
</dbReference>
<keyword evidence="11 15" id="KW-0547">Nucleotide-binding</keyword>
<keyword evidence="12 15" id="KW-0460">Magnesium</keyword>
<dbReference type="Gene3D" id="3.40.50.2020">
    <property type="match status" value="1"/>
</dbReference>
<dbReference type="GO" id="GO:0000166">
    <property type="term" value="F:nucleotide binding"/>
    <property type="evidence" value="ECO:0007669"/>
    <property type="project" value="UniProtKB-KW"/>
</dbReference>
<comment type="catalytic activity">
    <reaction evidence="14">
        <text>IMP + diphosphate = hypoxanthine + 5-phospho-alpha-D-ribose 1-diphosphate</text>
        <dbReference type="Rhea" id="RHEA:17973"/>
        <dbReference type="ChEBI" id="CHEBI:17368"/>
        <dbReference type="ChEBI" id="CHEBI:33019"/>
        <dbReference type="ChEBI" id="CHEBI:58017"/>
        <dbReference type="ChEBI" id="CHEBI:58053"/>
        <dbReference type="EC" id="2.4.2.8"/>
    </reaction>
    <physiologicalReaction direction="right-to-left" evidence="14">
        <dbReference type="Rhea" id="RHEA:17975"/>
    </physiologicalReaction>
</comment>
<dbReference type="InterPro" id="IPR005904">
    <property type="entry name" value="Hxn_phspho_trans"/>
</dbReference>
<proteinExistence type="inferred from homology"/>
<keyword evidence="9 15" id="KW-0479">Metal-binding</keyword>
<evidence type="ECO:0000256" key="4">
    <source>
        <dbReference type="ARBA" id="ARBA00004676"/>
    </source>
</evidence>
<dbReference type="KEGG" id="shj:SHELI_v1c05940"/>
<evidence type="ECO:0000256" key="9">
    <source>
        <dbReference type="ARBA" id="ARBA00022723"/>
    </source>
</evidence>
<evidence type="ECO:0000256" key="5">
    <source>
        <dbReference type="ARBA" id="ARBA00008391"/>
    </source>
</evidence>
<comment type="cofactor">
    <cofactor evidence="1 15">
        <name>Mg(2+)</name>
        <dbReference type="ChEBI" id="CHEBI:18420"/>
    </cofactor>
</comment>
<organism evidence="17 18">
    <name type="scientific">Spiroplasma helicoides</name>
    <dbReference type="NCBI Taxonomy" id="216938"/>
    <lineage>
        <taxon>Bacteria</taxon>
        <taxon>Bacillati</taxon>
        <taxon>Mycoplasmatota</taxon>
        <taxon>Mollicutes</taxon>
        <taxon>Entomoplasmatales</taxon>
        <taxon>Spiroplasmataceae</taxon>
        <taxon>Spiroplasma</taxon>
    </lineage>
</organism>
<evidence type="ECO:0000313" key="17">
    <source>
        <dbReference type="EMBL" id="AOG60545.1"/>
    </source>
</evidence>
<evidence type="ECO:0000256" key="13">
    <source>
        <dbReference type="ARBA" id="ARBA00048811"/>
    </source>
</evidence>
<accession>A0A1B3SKV1</accession>
<keyword evidence="7 15" id="KW-0328">Glycosyltransferase</keyword>
<dbReference type="STRING" id="216938.SHELI_v1c05940"/>
<feature type="domain" description="Phosphoribosyltransferase" evidence="16">
    <location>
        <begin position="14"/>
        <end position="162"/>
    </location>
</feature>
<dbReference type="GO" id="GO:0006178">
    <property type="term" value="P:guanine salvage"/>
    <property type="evidence" value="ECO:0007669"/>
    <property type="project" value="TreeGrafter"/>
</dbReference>
<dbReference type="GO" id="GO:0052657">
    <property type="term" value="F:guanine phosphoribosyltransferase activity"/>
    <property type="evidence" value="ECO:0007669"/>
    <property type="project" value="RHEA"/>
</dbReference>
<dbReference type="PANTHER" id="PTHR43340:SF1">
    <property type="entry name" value="HYPOXANTHINE PHOSPHORIBOSYLTRANSFERASE"/>
    <property type="match status" value="1"/>
</dbReference>
<dbReference type="Proteomes" id="UP000094378">
    <property type="component" value="Chromosome"/>
</dbReference>
<dbReference type="RefSeq" id="WP_069116569.1">
    <property type="nucleotide sequence ID" value="NZ_CP017015.1"/>
</dbReference>
<dbReference type="InterPro" id="IPR050408">
    <property type="entry name" value="HGPRT"/>
</dbReference>
<dbReference type="PATRIC" id="fig|216938.3.peg.606"/>
<evidence type="ECO:0000259" key="16">
    <source>
        <dbReference type="Pfam" id="PF00156"/>
    </source>
</evidence>
<dbReference type="UniPathway" id="UPA00591">
    <property type="reaction ID" value="UER00648"/>
</dbReference>
<keyword evidence="18" id="KW-1185">Reference proteome</keyword>
<evidence type="ECO:0000256" key="6">
    <source>
        <dbReference type="ARBA" id="ARBA00022490"/>
    </source>
</evidence>
<keyword evidence="10 15" id="KW-0660">Purine salvage</keyword>
<evidence type="ECO:0000256" key="8">
    <source>
        <dbReference type="ARBA" id="ARBA00022679"/>
    </source>
</evidence>